<comment type="caution">
    <text evidence="1">The sequence shown here is derived from an EMBL/GenBank/DDBJ whole genome shotgun (WGS) entry which is preliminary data.</text>
</comment>
<evidence type="ECO:0000313" key="1">
    <source>
        <dbReference type="EMBL" id="MBO2462401.1"/>
    </source>
</evidence>
<accession>A0ABS3S066</accession>
<proteinExistence type="predicted"/>
<dbReference type="InterPro" id="IPR011989">
    <property type="entry name" value="ARM-like"/>
</dbReference>
<organism evidence="1 2">
    <name type="scientific">Actinomadura violacea</name>
    <dbReference type="NCBI Taxonomy" id="2819934"/>
    <lineage>
        <taxon>Bacteria</taxon>
        <taxon>Bacillati</taxon>
        <taxon>Actinomycetota</taxon>
        <taxon>Actinomycetes</taxon>
        <taxon>Streptosporangiales</taxon>
        <taxon>Thermomonosporaceae</taxon>
        <taxon>Actinomadura</taxon>
    </lineage>
</organism>
<sequence>MSPREQGSARETHKQTVERILNAPGVLDALEAEAAKNPRVVEARRLYMAAARELLADIGPLVPDLGKMGHQLESVGDLYERVVFTLDDQGSVVSRRRIDYRAAIPVLVEWLPKVTYYPLADDIVRALSFGFAKKQARPIFLQLFRDPPHVEDPQFPEVASRRRKDLRVAIGQALGQFADPSMANDLIELARNRSYGEARASLVNPGLAKTKDDRVPAILRELLNDPAVAPFAVQGLGRIRFRPARPQIEAALNSPDINVRSQAKRALKRLDAP</sequence>
<evidence type="ECO:0000313" key="2">
    <source>
        <dbReference type="Proteomes" id="UP000680206"/>
    </source>
</evidence>
<name>A0ABS3S066_9ACTN</name>
<protein>
    <submittedName>
        <fullName evidence="1">HEAT repeat domain-containing protein</fullName>
    </submittedName>
</protein>
<dbReference type="SUPFAM" id="SSF48371">
    <property type="entry name" value="ARM repeat"/>
    <property type="match status" value="1"/>
</dbReference>
<dbReference type="Gene3D" id="1.25.10.10">
    <property type="entry name" value="Leucine-rich Repeat Variant"/>
    <property type="match status" value="1"/>
</dbReference>
<reference evidence="1 2" key="1">
    <citation type="submission" date="2021-03" db="EMBL/GenBank/DDBJ databases">
        <title>Actinomadura violae sp. nov., isolated from lichen in Thailand.</title>
        <authorList>
            <person name="Kanchanasin P."/>
            <person name="Saeng-In P."/>
            <person name="Phongsopitanun W."/>
            <person name="Yuki M."/>
            <person name="Kudo T."/>
            <person name="Ohkuma M."/>
            <person name="Tanasupawat S."/>
        </authorList>
    </citation>
    <scope>NUCLEOTIDE SEQUENCE [LARGE SCALE GENOMIC DNA]</scope>
    <source>
        <strain evidence="1 2">LCR2-06</strain>
    </source>
</reference>
<dbReference type="EMBL" id="JAGEPF010000021">
    <property type="protein sequence ID" value="MBO2462401.1"/>
    <property type="molecule type" value="Genomic_DNA"/>
</dbReference>
<dbReference type="InterPro" id="IPR016024">
    <property type="entry name" value="ARM-type_fold"/>
</dbReference>
<dbReference type="Proteomes" id="UP000680206">
    <property type="component" value="Unassembled WGS sequence"/>
</dbReference>
<gene>
    <name evidence="1" type="ORF">J4709_33010</name>
</gene>
<dbReference type="RefSeq" id="WP_208246601.1">
    <property type="nucleotide sequence ID" value="NZ_JAGEPF010000021.1"/>
</dbReference>
<keyword evidence="2" id="KW-1185">Reference proteome</keyword>